<dbReference type="PANTHER" id="PTHR43037">
    <property type="entry name" value="UNNAMED PRODUCT-RELATED"/>
    <property type="match status" value="1"/>
</dbReference>
<dbReference type="NCBIfam" id="TIGR01840">
    <property type="entry name" value="esterase_phb"/>
    <property type="match status" value="1"/>
</dbReference>
<organism evidence="4 5">
    <name type="scientific">Saccharopolyspora taberi</name>
    <dbReference type="NCBI Taxonomy" id="60895"/>
    <lineage>
        <taxon>Bacteria</taxon>
        <taxon>Bacillati</taxon>
        <taxon>Actinomycetota</taxon>
        <taxon>Actinomycetes</taxon>
        <taxon>Pseudonocardiales</taxon>
        <taxon>Pseudonocardiaceae</taxon>
        <taxon>Saccharopolyspora</taxon>
    </lineage>
</organism>
<proteinExistence type="predicted"/>
<dbReference type="SUPFAM" id="SSF53474">
    <property type="entry name" value="alpha/beta-Hydrolases"/>
    <property type="match status" value="2"/>
</dbReference>
<dbReference type="InterPro" id="IPR029058">
    <property type="entry name" value="AB_hydrolase_fold"/>
</dbReference>
<dbReference type="EMBL" id="BAAAUX010000011">
    <property type="protein sequence ID" value="GAA2787908.1"/>
    <property type="molecule type" value="Genomic_DNA"/>
</dbReference>
<dbReference type="Pfam" id="PF10503">
    <property type="entry name" value="Esterase_PHB"/>
    <property type="match status" value="1"/>
</dbReference>
<sequence>MSPRNIPFRRKGTRSRTPLRRAAAVTIAAAALLVPSTPAHAAVSLEPVTGFDNPGGLSMYVYRPADLPEKAPVVVALHGCTQSAQDYADHSGLDKFADQNKFLLVFAEQSTTNNPNRCFNWFQPGDISRDQGEAASIRNMVDHAVATLGGDGNRVHVTGLSAGGAMTAAMLATYPDVFKSGAIMAGLPYKCATTMAEAFTCMNPGSDRTPAQWAELARSGNPSWTGPWPRVAIWHGTSDTTVVPSNADELRDQWTAVHNLSQEPTRTSTLPPNNTQHEEYADASGSVAVEVNRVPDIGHGTPVHPGPGPEDCGQTGQYYPDSICSSYYVTQFFGLHNGA</sequence>
<evidence type="ECO:0000313" key="5">
    <source>
        <dbReference type="Proteomes" id="UP001500979"/>
    </source>
</evidence>
<evidence type="ECO:0000256" key="1">
    <source>
        <dbReference type="ARBA" id="ARBA00022729"/>
    </source>
</evidence>
<comment type="caution">
    <text evidence="4">The sequence shown here is derived from an EMBL/GenBank/DDBJ whole genome shotgun (WGS) entry which is preliminary data.</text>
</comment>
<keyword evidence="1 3" id="KW-0732">Signal</keyword>
<evidence type="ECO:0000256" key="3">
    <source>
        <dbReference type="SAM" id="SignalP"/>
    </source>
</evidence>
<gene>
    <name evidence="4" type="ORF">GCM10010470_23020</name>
</gene>
<dbReference type="InterPro" id="IPR010126">
    <property type="entry name" value="Esterase_phb"/>
</dbReference>
<dbReference type="PANTHER" id="PTHR43037:SF1">
    <property type="entry name" value="BLL1128 PROTEIN"/>
    <property type="match status" value="1"/>
</dbReference>
<name>A0ABN3VB19_9PSEU</name>
<dbReference type="InterPro" id="IPR050955">
    <property type="entry name" value="Plant_Biomass_Hydrol_Est"/>
</dbReference>
<protein>
    <submittedName>
        <fullName evidence="4">PHB depolymerase family esterase</fullName>
    </submittedName>
</protein>
<keyword evidence="5" id="KW-1185">Reference proteome</keyword>
<dbReference type="Proteomes" id="UP001500979">
    <property type="component" value="Unassembled WGS sequence"/>
</dbReference>
<evidence type="ECO:0000313" key="4">
    <source>
        <dbReference type="EMBL" id="GAA2787908.1"/>
    </source>
</evidence>
<evidence type="ECO:0000256" key="2">
    <source>
        <dbReference type="ARBA" id="ARBA00022801"/>
    </source>
</evidence>
<dbReference type="RefSeq" id="WP_344679570.1">
    <property type="nucleotide sequence ID" value="NZ_BAAAUX010000011.1"/>
</dbReference>
<reference evidence="4 5" key="1">
    <citation type="journal article" date="2019" name="Int. J. Syst. Evol. Microbiol.">
        <title>The Global Catalogue of Microorganisms (GCM) 10K type strain sequencing project: providing services to taxonomists for standard genome sequencing and annotation.</title>
        <authorList>
            <consortium name="The Broad Institute Genomics Platform"/>
            <consortium name="The Broad Institute Genome Sequencing Center for Infectious Disease"/>
            <person name="Wu L."/>
            <person name="Ma J."/>
        </authorList>
    </citation>
    <scope>NUCLEOTIDE SEQUENCE [LARGE SCALE GENOMIC DNA]</scope>
    <source>
        <strain evidence="4 5">JCM 9383</strain>
    </source>
</reference>
<dbReference type="Gene3D" id="3.40.50.1820">
    <property type="entry name" value="alpha/beta hydrolase"/>
    <property type="match status" value="1"/>
</dbReference>
<feature type="chain" id="PRO_5047200240" evidence="3">
    <location>
        <begin position="42"/>
        <end position="339"/>
    </location>
</feature>
<accession>A0ABN3VB19</accession>
<keyword evidence="2" id="KW-0378">Hydrolase</keyword>
<feature type="signal peptide" evidence="3">
    <location>
        <begin position="1"/>
        <end position="41"/>
    </location>
</feature>